<name>A0A7H0HI33_9BURK</name>
<dbReference type="AlphaFoldDB" id="A0A7H0HI33"/>
<accession>A0A7H0HI33</accession>
<keyword evidence="8" id="KW-1185">Reference proteome</keyword>
<dbReference type="InterPro" id="IPR005538">
    <property type="entry name" value="LrgA/CidA"/>
</dbReference>
<dbReference type="Proteomes" id="UP000516057">
    <property type="component" value="Chromosome"/>
</dbReference>
<keyword evidence="5 6" id="KW-0472">Membrane</keyword>
<dbReference type="PANTHER" id="PTHR33931">
    <property type="entry name" value="HOLIN-LIKE PROTEIN CIDA-RELATED"/>
    <property type="match status" value="1"/>
</dbReference>
<evidence type="ECO:0000256" key="3">
    <source>
        <dbReference type="ARBA" id="ARBA00022692"/>
    </source>
</evidence>
<keyword evidence="2" id="KW-1003">Cell membrane</keyword>
<dbReference type="RefSeq" id="WP_187737180.1">
    <property type="nucleotide sequence ID" value="NZ_CP060790.1"/>
</dbReference>
<proteinExistence type="predicted"/>
<keyword evidence="3 6" id="KW-0812">Transmembrane</keyword>
<evidence type="ECO:0000313" key="8">
    <source>
        <dbReference type="Proteomes" id="UP000516057"/>
    </source>
</evidence>
<keyword evidence="4 6" id="KW-1133">Transmembrane helix</keyword>
<gene>
    <name evidence="7" type="ORF">H9L24_04695</name>
</gene>
<feature type="transmembrane region" description="Helical" evidence="6">
    <location>
        <begin position="31"/>
        <end position="47"/>
    </location>
</feature>
<reference evidence="7 8" key="1">
    <citation type="submission" date="2020-08" db="EMBL/GenBank/DDBJ databases">
        <title>Genome sequence of Acidovorax monticola KACC 19171T.</title>
        <authorList>
            <person name="Hyun D.-W."/>
            <person name="Bae J.-W."/>
        </authorList>
    </citation>
    <scope>NUCLEOTIDE SEQUENCE [LARGE SCALE GENOMIC DNA]</scope>
    <source>
        <strain evidence="7 8">KACC 19171</strain>
    </source>
</reference>
<dbReference type="KEGG" id="amon:H9L24_04695"/>
<evidence type="ECO:0000256" key="1">
    <source>
        <dbReference type="ARBA" id="ARBA00004651"/>
    </source>
</evidence>
<feature type="transmembrane region" description="Helical" evidence="6">
    <location>
        <begin position="54"/>
        <end position="75"/>
    </location>
</feature>
<organism evidence="7 8">
    <name type="scientific">Paenacidovorax monticola</name>
    <dbReference type="NCBI Taxonomy" id="1926868"/>
    <lineage>
        <taxon>Bacteria</taxon>
        <taxon>Pseudomonadati</taxon>
        <taxon>Pseudomonadota</taxon>
        <taxon>Betaproteobacteria</taxon>
        <taxon>Burkholderiales</taxon>
        <taxon>Comamonadaceae</taxon>
        <taxon>Paenacidovorax</taxon>
    </lineage>
</organism>
<dbReference type="EMBL" id="CP060790">
    <property type="protein sequence ID" value="QNP60199.1"/>
    <property type="molecule type" value="Genomic_DNA"/>
</dbReference>
<protein>
    <submittedName>
        <fullName evidence="7">CidA/LrgA family protein</fullName>
    </submittedName>
</protein>
<dbReference type="Pfam" id="PF03788">
    <property type="entry name" value="LrgA"/>
    <property type="match status" value="1"/>
</dbReference>
<comment type="subcellular location">
    <subcellularLocation>
        <location evidence="1">Cell membrane</location>
        <topology evidence="1">Multi-pass membrane protein</topology>
    </subcellularLocation>
</comment>
<evidence type="ECO:0000256" key="5">
    <source>
        <dbReference type="ARBA" id="ARBA00023136"/>
    </source>
</evidence>
<dbReference type="PANTHER" id="PTHR33931:SF2">
    <property type="entry name" value="HOLIN-LIKE PROTEIN CIDA"/>
    <property type="match status" value="1"/>
</dbReference>
<evidence type="ECO:0000256" key="4">
    <source>
        <dbReference type="ARBA" id="ARBA00022989"/>
    </source>
</evidence>
<sequence length="126" mass="13419">MQALQGMAWLLVLQLAGEALAHMLGLPFPGPVVGMLLLAVALQFPLVREPVHVAASFLLSHLSLLFVPVGVGVITHLDLLRDYGLKLMLVIALSTWAGMGVTVLLVRALMRGQFPAREEEGGATDA</sequence>
<feature type="transmembrane region" description="Helical" evidence="6">
    <location>
        <begin position="87"/>
        <end position="109"/>
    </location>
</feature>
<evidence type="ECO:0000313" key="7">
    <source>
        <dbReference type="EMBL" id="QNP60199.1"/>
    </source>
</evidence>
<evidence type="ECO:0000256" key="6">
    <source>
        <dbReference type="SAM" id="Phobius"/>
    </source>
</evidence>
<dbReference type="GO" id="GO:0005886">
    <property type="term" value="C:plasma membrane"/>
    <property type="evidence" value="ECO:0007669"/>
    <property type="project" value="UniProtKB-SubCell"/>
</dbReference>
<evidence type="ECO:0000256" key="2">
    <source>
        <dbReference type="ARBA" id="ARBA00022475"/>
    </source>
</evidence>